<dbReference type="Proteomes" id="UP000198925">
    <property type="component" value="Unassembled WGS sequence"/>
</dbReference>
<evidence type="ECO:0000313" key="4">
    <source>
        <dbReference type="EMBL" id="SDD55070.1"/>
    </source>
</evidence>
<evidence type="ECO:0000256" key="1">
    <source>
        <dbReference type="PROSITE-ProRule" id="PRU00285"/>
    </source>
</evidence>
<name>A0A1G6VN42_9PROT</name>
<evidence type="ECO:0000313" key="5">
    <source>
        <dbReference type="Proteomes" id="UP000198925"/>
    </source>
</evidence>
<dbReference type="InterPro" id="IPR002068">
    <property type="entry name" value="A-crystallin/Hsp20_dom"/>
</dbReference>
<dbReference type="AlphaFoldDB" id="A0A1G6VN42"/>
<gene>
    <name evidence="4" type="ORF">SAMN04487779_1009118</name>
</gene>
<organism evidence="4 5">
    <name type="scientific">Belnapia rosea</name>
    <dbReference type="NCBI Taxonomy" id="938405"/>
    <lineage>
        <taxon>Bacteria</taxon>
        <taxon>Pseudomonadati</taxon>
        <taxon>Pseudomonadota</taxon>
        <taxon>Alphaproteobacteria</taxon>
        <taxon>Acetobacterales</taxon>
        <taxon>Roseomonadaceae</taxon>
        <taxon>Belnapia</taxon>
    </lineage>
</organism>
<dbReference type="SUPFAM" id="SSF49764">
    <property type="entry name" value="HSP20-like chaperones"/>
    <property type="match status" value="1"/>
</dbReference>
<evidence type="ECO:0000259" key="3">
    <source>
        <dbReference type="PROSITE" id="PS01031"/>
    </source>
</evidence>
<dbReference type="PROSITE" id="PS01031">
    <property type="entry name" value="SHSP"/>
    <property type="match status" value="1"/>
</dbReference>
<sequence length="127" mass="14231">MWAEACDTLLRAERLHRQFFLPRHAPSSLPVWHPPTDVLETEREVLILVALPGVSPDAVEAVIEDGVLRISGLRLLPAELRNAVIHRLELPQGRFERRIPLPAGRYATPVRHSLVDGCLLVRLDKAG</sequence>
<keyword evidence="5" id="KW-1185">Reference proteome</keyword>
<dbReference type="InterPro" id="IPR008978">
    <property type="entry name" value="HSP20-like_chaperone"/>
</dbReference>
<feature type="domain" description="SHSP" evidence="3">
    <location>
        <begin position="27"/>
        <end position="127"/>
    </location>
</feature>
<dbReference type="Gene3D" id="2.60.40.790">
    <property type="match status" value="1"/>
</dbReference>
<reference evidence="4 5" key="1">
    <citation type="submission" date="2016-10" db="EMBL/GenBank/DDBJ databases">
        <authorList>
            <person name="de Groot N.N."/>
        </authorList>
    </citation>
    <scope>NUCLEOTIDE SEQUENCE [LARGE SCALE GENOMIC DNA]</scope>
    <source>
        <strain evidence="4 5">CPCC 100156</strain>
    </source>
</reference>
<dbReference type="CDD" id="cd06464">
    <property type="entry name" value="ACD_sHsps-like"/>
    <property type="match status" value="1"/>
</dbReference>
<protein>
    <submittedName>
        <fullName evidence="4">Hsp20/alpha crystallin family protein</fullName>
    </submittedName>
</protein>
<dbReference type="STRING" id="938405.SAMN02927895_01357"/>
<dbReference type="EMBL" id="FMZX01000009">
    <property type="protein sequence ID" value="SDD55070.1"/>
    <property type="molecule type" value="Genomic_DNA"/>
</dbReference>
<dbReference type="InterPro" id="IPR031107">
    <property type="entry name" value="Small_HSP"/>
</dbReference>
<evidence type="ECO:0000256" key="2">
    <source>
        <dbReference type="RuleBase" id="RU003616"/>
    </source>
</evidence>
<accession>A0A1G6VN42</accession>
<dbReference type="OrthoDB" id="9792695at2"/>
<dbReference type="PANTHER" id="PTHR11527">
    <property type="entry name" value="HEAT-SHOCK PROTEIN 20 FAMILY MEMBER"/>
    <property type="match status" value="1"/>
</dbReference>
<comment type="similarity">
    <text evidence="1 2">Belongs to the small heat shock protein (HSP20) family.</text>
</comment>
<proteinExistence type="inferred from homology"/>
<dbReference type="Pfam" id="PF00011">
    <property type="entry name" value="HSP20"/>
    <property type="match status" value="1"/>
</dbReference>